<feature type="compositionally biased region" description="Low complexity" evidence="4">
    <location>
        <begin position="720"/>
        <end position="738"/>
    </location>
</feature>
<keyword evidence="7" id="KW-1185">Reference proteome</keyword>
<evidence type="ECO:0000313" key="7">
    <source>
        <dbReference type="Proteomes" id="UP000198386"/>
    </source>
</evidence>
<sequence length="738" mass="78589">MGADGGLSPVTGVAGDPVPAPAPACGLAALARLDALLGRGVAAARVAYGVDAAADAFRGLYVSTQQAERALDGAPGRPLVTGREPVRPGWAAIVADDPGWAWLREHHSLTDLDLDVVLLALGPEVDRRYERLYGYLQDDVNRRRPTVDLALDLLTGTVQERLAARGAFGTAAPLLAERLIRLVPDPRAVAPPLLAHVIVPDEQIVDALLGRPAGLDRRLTGACRLTTPHDAEETPETALAEDDLRALRRAVGAAWGARPLRLHLRGPEGSGQGAVAAMLAATVGGPLLELDLAALPADDTAPEIVALAVRAAALHGALLHVRDVPAVRTPEHRATRAALAEQLARHRGVVLLSGAQPWAPLGREPLGVLEMPCAPDDARSRRGVWVRTLHRHGVPVAADVLDALADRFVLGPARIDDAVRTALTAAHWRAAAAGAATRAAPTSGELFAAARRQTGEALAALARRVDLVHGWSDLVLPDDSTAALHEMCSRVAHRPRVLSDWGFGRALSHGKGISALFHGPPGTGKTTAAAVIARELGLDLFAIDLAGVVDKYIGETEKNLERLFTAAEESNAILLFDEADALFGKRSDVRDSHDRYANIEISYLLQRMEQYEGLTILATNLRQHLDDAFTRRLQFVVEFPFPDEAERARIWEVCFPPGVPRDPGIDLPRLARDYRLAGGNIRNIVLGAAFLAAADDTPVTMAHLLAATRREHQKMGRLMPASSSVAASSVAPADPDGR</sequence>
<dbReference type="PANTHER" id="PTHR23073">
    <property type="entry name" value="26S PROTEASOME REGULATORY SUBUNIT"/>
    <property type="match status" value="1"/>
</dbReference>
<evidence type="ECO:0000256" key="2">
    <source>
        <dbReference type="ARBA" id="ARBA00022741"/>
    </source>
</evidence>
<evidence type="ECO:0000256" key="4">
    <source>
        <dbReference type="SAM" id="MobiDB-lite"/>
    </source>
</evidence>
<dbReference type="InterPro" id="IPR027417">
    <property type="entry name" value="P-loop_NTPase"/>
</dbReference>
<organism evidence="6 7">
    <name type="scientific">Geodermatophilus saharensis</name>
    <dbReference type="NCBI Taxonomy" id="1137994"/>
    <lineage>
        <taxon>Bacteria</taxon>
        <taxon>Bacillati</taxon>
        <taxon>Actinomycetota</taxon>
        <taxon>Actinomycetes</taxon>
        <taxon>Geodermatophilales</taxon>
        <taxon>Geodermatophilaceae</taxon>
        <taxon>Geodermatophilus</taxon>
    </lineage>
</organism>
<dbReference type="RefSeq" id="WP_141233725.1">
    <property type="nucleotide sequence ID" value="NZ_FZOH01000002.1"/>
</dbReference>
<name>A0A239C685_9ACTN</name>
<dbReference type="Gene3D" id="3.40.50.300">
    <property type="entry name" value="P-loop containing nucleotide triphosphate hydrolases"/>
    <property type="match status" value="1"/>
</dbReference>
<dbReference type="SMART" id="SM00382">
    <property type="entry name" value="AAA"/>
    <property type="match status" value="1"/>
</dbReference>
<evidence type="ECO:0000313" key="6">
    <source>
        <dbReference type="EMBL" id="SNS15402.1"/>
    </source>
</evidence>
<feature type="region of interest" description="Disordered" evidence="4">
    <location>
        <begin position="716"/>
        <end position="738"/>
    </location>
</feature>
<dbReference type="SUPFAM" id="SSF52540">
    <property type="entry name" value="P-loop containing nucleoside triphosphate hydrolases"/>
    <property type="match status" value="2"/>
</dbReference>
<keyword evidence="3" id="KW-0067">ATP-binding</keyword>
<dbReference type="InterPro" id="IPR050221">
    <property type="entry name" value="26S_Proteasome_ATPase"/>
</dbReference>
<comment type="similarity">
    <text evidence="1">Belongs to the AAA ATPase family.</text>
</comment>
<dbReference type="InterPro" id="IPR054472">
    <property type="entry name" value="WHD"/>
</dbReference>
<dbReference type="GO" id="GO:0016887">
    <property type="term" value="F:ATP hydrolysis activity"/>
    <property type="evidence" value="ECO:0007669"/>
    <property type="project" value="InterPro"/>
</dbReference>
<evidence type="ECO:0000259" key="5">
    <source>
        <dbReference type="SMART" id="SM00382"/>
    </source>
</evidence>
<evidence type="ECO:0000256" key="3">
    <source>
        <dbReference type="ARBA" id="ARBA00022840"/>
    </source>
</evidence>
<dbReference type="Proteomes" id="UP000198386">
    <property type="component" value="Unassembled WGS sequence"/>
</dbReference>
<dbReference type="Pfam" id="PF22977">
    <property type="entry name" value="WHD"/>
    <property type="match status" value="1"/>
</dbReference>
<dbReference type="OrthoDB" id="9802352at2"/>
<reference evidence="7" key="1">
    <citation type="submission" date="2017-06" db="EMBL/GenBank/DDBJ databases">
        <authorList>
            <person name="Varghese N."/>
            <person name="Submissions S."/>
        </authorList>
    </citation>
    <scope>NUCLEOTIDE SEQUENCE [LARGE SCALE GENOMIC DNA]</scope>
    <source>
        <strain evidence="7">DSM 45423</strain>
    </source>
</reference>
<dbReference type="EMBL" id="FZOH01000002">
    <property type="protein sequence ID" value="SNS15402.1"/>
    <property type="molecule type" value="Genomic_DNA"/>
</dbReference>
<feature type="domain" description="AAA+ ATPase" evidence="5">
    <location>
        <begin position="511"/>
        <end position="643"/>
    </location>
</feature>
<dbReference type="AlphaFoldDB" id="A0A239C685"/>
<keyword evidence="2" id="KW-0547">Nucleotide-binding</keyword>
<dbReference type="InterPro" id="IPR003593">
    <property type="entry name" value="AAA+_ATPase"/>
</dbReference>
<evidence type="ECO:0000256" key="1">
    <source>
        <dbReference type="ARBA" id="ARBA00006914"/>
    </source>
</evidence>
<dbReference type="InterPro" id="IPR003959">
    <property type="entry name" value="ATPase_AAA_core"/>
</dbReference>
<proteinExistence type="inferred from homology"/>
<protein>
    <submittedName>
        <fullName evidence="6">AAA+-type ATPase, SpoVK/Ycf46/Vps4 family</fullName>
    </submittedName>
</protein>
<gene>
    <name evidence="6" type="ORF">SAMN04488107_1634</name>
</gene>
<dbReference type="CDD" id="cd19481">
    <property type="entry name" value="RecA-like_protease"/>
    <property type="match status" value="1"/>
</dbReference>
<dbReference type="Pfam" id="PF00004">
    <property type="entry name" value="AAA"/>
    <property type="match status" value="1"/>
</dbReference>
<accession>A0A239C685</accession>
<dbReference type="GO" id="GO:0005524">
    <property type="term" value="F:ATP binding"/>
    <property type="evidence" value="ECO:0007669"/>
    <property type="project" value="UniProtKB-KW"/>
</dbReference>